<dbReference type="Proteomes" id="UP000293142">
    <property type="component" value="Unassembled WGS sequence"/>
</dbReference>
<evidence type="ECO:0000256" key="7">
    <source>
        <dbReference type="ARBA" id="ARBA00022989"/>
    </source>
</evidence>
<sequence length="268" mass="29144">MTIKQWVKTPKAYVGFTLSAFLVIASIESRDMKGIYEAAIAVFVCLAADILFSSMGKRKRTLWDGPVITGLIVALILSTTSSWYVVAATSALAILSKYIFTSKKRPVFNPAAFGLLLSIPLFKSAQSWWGAFGDLPAWTVLFLLIGGFAVTNRVGKFPQVFSFLGTYFVLLLFMGLLHIGDAADALRSPFINMTLFFAMLMLTDPPTSPGKVKDQIVFGVISALVGITVYGCFGGLMYLFIGLLSGNLYCLLKSRNTLPAANRVTTAK</sequence>
<evidence type="ECO:0000256" key="5">
    <source>
        <dbReference type="ARBA" id="ARBA00022692"/>
    </source>
</evidence>
<dbReference type="Pfam" id="PF03116">
    <property type="entry name" value="NQR2_RnfD_RnfE"/>
    <property type="match status" value="1"/>
</dbReference>
<feature type="transmembrane region" description="Helical" evidence="9">
    <location>
        <begin position="135"/>
        <end position="154"/>
    </location>
</feature>
<dbReference type="PANTHER" id="PTHR30578:SF0">
    <property type="entry name" value="ION-TRANSLOCATING OXIDOREDUCTASE COMPLEX SUBUNIT D"/>
    <property type="match status" value="1"/>
</dbReference>
<feature type="transmembrane region" description="Helical" evidence="9">
    <location>
        <begin position="61"/>
        <end position="77"/>
    </location>
</feature>
<keyword evidence="5 9" id="KW-0812">Transmembrane</keyword>
<evidence type="ECO:0000313" key="11">
    <source>
        <dbReference type="Proteomes" id="UP000293142"/>
    </source>
</evidence>
<keyword evidence="8 9" id="KW-0472">Membrane</keyword>
<reference evidence="10 11" key="1">
    <citation type="submission" date="2019-02" db="EMBL/GenBank/DDBJ databases">
        <title>Paenibacillus sp. nov., isolated from surface-sterilized tissue of Thalictrum simplex L.</title>
        <authorList>
            <person name="Tuo L."/>
        </authorList>
    </citation>
    <scope>NUCLEOTIDE SEQUENCE [LARGE SCALE GENOMIC DNA]</scope>
    <source>
        <strain evidence="10 11">N2SHLJ1</strain>
    </source>
</reference>
<dbReference type="AlphaFoldDB" id="A0A4Q9DDK9"/>
<evidence type="ECO:0000313" key="10">
    <source>
        <dbReference type="EMBL" id="TBL68326.1"/>
    </source>
</evidence>
<keyword evidence="1" id="KW-0813">Transport</keyword>
<proteinExistence type="predicted"/>
<dbReference type="GO" id="GO:0005886">
    <property type="term" value="C:plasma membrane"/>
    <property type="evidence" value="ECO:0007669"/>
    <property type="project" value="TreeGrafter"/>
</dbReference>
<protein>
    <recommendedName>
        <fullName evidence="12">RnfABCDGE type electron transport complex subunit D</fullName>
    </recommendedName>
</protein>
<dbReference type="PANTHER" id="PTHR30578">
    <property type="entry name" value="ELECTRON TRANSPORT COMPLEX PROTEIN RNFD"/>
    <property type="match status" value="1"/>
</dbReference>
<feature type="transmembrane region" description="Helical" evidence="9">
    <location>
        <begin position="161"/>
        <end position="180"/>
    </location>
</feature>
<evidence type="ECO:0000256" key="1">
    <source>
        <dbReference type="ARBA" id="ARBA00022448"/>
    </source>
</evidence>
<feature type="transmembrane region" description="Helical" evidence="9">
    <location>
        <begin position="35"/>
        <end position="54"/>
    </location>
</feature>
<organism evidence="10 11">
    <name type="scientific">Paenibacillus thalictri</name>
    <dbReference type="NCBI Taxonomy" id="2527873"/>
    <lineage>
        <taxon>Bacteria</taxon>
        <taxon>Bacillati</taxon>
        <taxon>Bacillota</taxon>
        <taxon>Bacilli</taxon>
        <taxon>Bacillales</taxon>
        <taxon>Paenibacillaceae</taxon>
        <taxon>Paenibacillus</taxon>
    </lineage>
</organism>
<evidence type="ECO:0000256" key="3">
    <source>
        <dbReference type="ARBA" id="ARBA00022630"/>
    </source>
</evidence>
<dbReference type="GO" id="GO:0055085">
    <property type="term" value="P:transmembrane transport"/>
    <property type="evidence" value="ECO:0007669"/>
    <property type="project" value="InterPro"/>
</dbReference>
<keyword evidence="6" id="KW-1278">Translocase</keyword>
<dbReference type="OrthoDB" id="260854at2"/>
<dbReference type="InterPro" id="IPR004338">
    <property type="entry name" value="NqrB/RnfD"/>
</dbReference>
<evidence type="ECO:0008006" key="12">
    <source>
        <dbReference type="Google" id="ProtNLM"/>
    </source>
</evidence>
<name>A0A4Q9DDK9_9BACL</name>
<gene>
    <name evidence="10" type="ORF">EYB31_38410</name>
</gene>
<feature type="transmembrane region" description="Helical" evidence="9">
    <location>
        <begin position="12"/>
        <end position="29"/>
    </location>
</feature>
<accession>A0A4Q9DDK9</accession>
<evidence type="ECO:0000256" key="9">
    <source>
        <dbReference type="SAM" id="Phobius"/>
    </source>
</evidence>
<evidence type="ECO:0000256" key="8">
    <source>
        <dbReference type="ARBA" id="ARBA00023136"/>
    </source>
</evidence>
<evidence type="ECO:0000256" key="4">
    <source>
        <dbReference type="ARBA" id="ARBA00022643"/>
    </source>
</evidence>
<feature type="transmembrane region" description="Helical" evidence="9">
    <location>
        <begin position="216"/>
        <end position="241"/>
    </location>
</feature>
<dbReference type="RefSeq" id="WP_131018909.1">
    <property type="nucleotide sequence ID" value="NZ_SIRE01000047.1"/>
</dbReference>
<dbReference type="EMBL" id="SIRE01000047">
    <property type="protein sequence ID" value="TBL68326.1"/>
    <property type="molecule type" value="Genomic_DNA"/>
</dbReference>
<keyword evidence="7 9" id="KW-1133">Transmembrane helix</keyword>
<evidence type="ECO:0000256" key="2">
    <source>
        <dbReference type="ARBA" id="ARBA00022553"/>
    </source>
</evidence>
<keyword evidence="4" id="KW-0288">FMN</keyword>
<keyword evidence="2" id="KW-0597">Phosphoprotein</keyword>
<keyword evidence="11" id="KW-1185">Reference proteome</keyword>
<comment type="caution">
    <text evidence="10">The sequence shown here is derived from an EMBL/GenBank/DDBJ whole genome shotgun (WGS) entry which is preliminary data.</text>
</comment>
<keyword evidence="3" id="KW-0285">Flavoprotein</keyword>
<evidence type="ECO:0000256" key="6">
    <source>
        <dbReference type="ARBA" id="ARBA00022967"/>
    </source>
</evidence>